<dbReference type="PROSITE" id="PS51257">
    <property type="entry name" value="PROKAR_LIPOPROTEIN"/>
    <property type="match status" value="1"/>
</dbReference>
<comment type="similarity">
    <text evidence="2">Belongs to the bacterial solute-binding protein 5 family.</text>
</comment>
<dbReference type="GO" id="GO:1904680">
    <property type="term" value="F:peptide transmembrane transporter activity"/>
    <property type="evidence" value="ECO:0007669"/>
    <property type="project" value="TreeGrafter"/>
</dbReference>
<accession>A0A1G6L525</accession>
<dbReference type="InterPro" id="IPR039424">
    <property type="entry name" value="SBP_5"/>
</dbReference>
<evidence type="ECO:0000256" key="4">
    <source>
        <dbReference type="ARBA" id="ARBA00022729"/>
    </source>
</evidence>
<dbReference type="Gene3D" id="3.40.190.10">
    <property type="entry name" value="Periplasmic binding protein-like II"/>
    <property type="match status" value="1"/>
</dbReference>
<evidence type="ECO:0000256" key="2">
    <source>
        <dbReference type="ARBA" id="ARBA00005695"/>
    </source>
</evidence>
<dbReference type="PIRSF" id="PIRSF002741">
    <property type="entry name" value="MppA"/>
    <property type="match status" value="1"/>
</dbReference>
<dbReference type="STRING" id="1236220.SAMN04488112_10755"/>
<dbReference type="PANTHER" id="PTHR30290:SF10">
    <property type="entry name" value="PERIPLASMIC OLIGOPEPTIDE-BINDING PROTEIN-RELATED"/>
    <property type="match status" value="1"/>
</dbReference>
<dbReference type="EMBL" id="FMZA01000007">
    <property type="protein sequence ID" value="SDC38390.1"/>
    <property type="molecule type" value="Genomic_DNA"/>
</dbReference>
<dbReference type="FunFam" id="3.90.76.10:FF:000001">
    <property type="entry name" value="Oligopeptide ABC transporter substrate-binding protein"/>
    <property type="match status" value="1"/>
</dbReference>
<dbReference type="GO" id="GO:0030288">
    <property type="term" value="C:outer membrane-bounded periplasmic space"/>
    <property type="evidence" value="ECO:0007669"/>
    <property type="project" value="UniProtKB-ARBA"/>
</dbReference>
<dbReference type="SUPFAM" id="SSF53850">
    <property type="entry name" value="Periplasmic binding protein-like II"/>
    <property type="match status" value="1"/>
</dbReference>
<dbReference type="PANTHER" id="PTHR30290">
    <property type="entry name" value="PERIPLASMIC BINDING COMPONENT OF ABC TRANSPORTER"/>
    <property type="match status" value="1"/>
</dbReference>
<keyword evidence="5" id="KW-0653">Protein transport</keyword>
<dbReference type="InterPro" id="IPR030678">
    <property type="entry name" value="Peptide/Ni-bd"/>
</dbReference>
<dbReference type="RefSeq" id="WP_245662162.1">
    <property type="nucleotide sequence ID" value="NZ_FMZA01000007.1"/>
</dbReference>
<feature type="chain" id="PRO_5011775160" evidence="6">
    <location>
        <begin position="33"/>
        <end position="546"/>
    </location>
</feature>
<evidence type="ECO:0000256" key="5">
    <source>
        <dbReference type="ARBA" id="ARBA00022856"/>
    </source>
</evidence>
<name>A0A1G6L525_9BACL</name>
<evidence type="ECO:0000313" key="9">
    <source>
        <dbReference type="Proteomes" id="UP000199387"/>
    </source>
</evidence>
<proteinExistence type="inferred from homology"/>
<evidence type="ECO:0000256" key="1">
    <source>
        <dbReference type="ARBA" id="ARBA00004196"/>
    </source>
</evidence>
<dbReference type="FunFam" id="3.10.105.10:FF:000001">
    <property type="entry name" value="Oligopeptide ABC transporter, oligopeptide-binding protein"/>
    <property type="match status" value="1"/>
</dbReference>
<dbReference type="GO" id="GO:0015833">
    <property type="term" value="P:peptide transport"/>
    <property type="evidence" value="ECO:0007669"/>
    <property type="project" value="UniProtKB-KW"/>
</dbReference>
<gene>
    <name evidence="8" type="ORF">SAMN04488112_10755</name>
</gene>
<evidence type="ECO:0000313" key="8">
    <source>
        <dbReference type="EMBL" id="SDC38390.1"/>
    </source>
</evidence>
<dbReference type="Pfam" id="PF00496">
    <property type="entry name" value="SBP_bac_5"/>
    <property type="match status" value="1"/>
</dbReference>
<dbReference type="InterPro" id="IPR000914">
    <property type="entry name" value="SBP_5_dom"/>
</dbReference>
<dbReference type="Proteomes" id="UP000199387">
    <property type="component" value="Unassembled WGS sequence"/>
</dbReference>
<keyword evidence="3" id="KW-0813">Transport</keyword>
<feature type="signal peptide" evidence="6">
    <location>
        <begin position="1"/>
        <end position="32"/>
    </location>
</feature>
<dbReference type="CDD" id="cd08504">
    <property type="entry name" value="PBP2_OppA"/>
    <property type="match status" value="1"/>
</dbReference>
<keyword evidence="4 6" id="KW-0732">Signal</keyword>
<dbReference type="GO" id="GO:0043190">
    <property type="term" value="C:ATP-binding cassette (ABC) transporter complex"/>
    <property type="evidence" value="ECO:0007669"/>
    <property type="project" value="InterPro"/>
</dbReference>
<keyword evidence="5" id="KW-0571">Peptide transport</keyword>
<feature type="domain" description="Solute-binding protein family 5" evidence="7">
    <location>
        <begin position="85"/>
        <end position="462"/>
    </location>
</feature>
<evidence type="ECO:0000259" key="7">
    <source>
        <dbReference type="Pfam" id="PF00496"/>
    </source>
</evidence>
<dbReference type="Gene3D" id="3.10.105.10">
    <property type="entry name" value="Dipeptide-binding Protein, Domain 3"/>
    <property type="match status" value="1"/>
</dbReference>
<keyword evidence="9" id="KW-1185">Reference proteome</keyword>
<organism evidence="8 9">
    <name type="scientific">Melghirimyces thermohalophilus</name>
    <dbReference type="NCBI Taxonomy" id="1236220"/>
    <lineage>
        <taxon>Bacteria</taxon>
        <taxon>Bacillati</taxon>
        <taxon>Bacillota</taxon>
        <taxon>Bacilli</taxon>
        <taxon>Bacillales</taxon>
        <taxon>Thermoactinomycetaceae</taxon>
        <taxon>Melghirimyces</taxon>
    </lineage>
</organism>
<dbReference type="AlphaFoldDB" id="A0A1G6L525"/>
<comment type="subcellular location">
    <subcellularLocation>
        <location evidence="1">Cell envelope</location>
    </subcellularLocation>
</comment>
<reference evidence="8 9" key="1">
    <citation type="submission" date="2016-10" db="EMBL/GenBank/DDBJ databases">
        <authorList>
            <person name="de Groot N.N."/>
        </authorList>
    </citation>
    <scope>NUCLEOTIDE SEQUENCE [LARGE SCALE GENOMIC DNA]</scope>
    <source>
        <strain evidence="8 9">DSM 45514</strain>
    </source>
</reference>
<sequence>MARKRLVTLTALVTVVSLLMTACGGLTNPGGAAGGPTADEKQVLNMTFRAEPPTLDSADSTDVTSFNVLNNVMEGLYRLDQDNRPQPAIASSVDISEDKTTYTFHLRDAKWSDGKPVTAHDFEYAWKRALKPETKGEYAHILFPIKNAEAYNKGEASAEEVGVEAVDDKTLKVELNGPIPYFLSMTAFATYMPQRKDIVEKHGKQYASDPDKMVYNGPFNLEEWKHEQRLTLQKSDTYWDRNSVRLETVHLHIVKDNSTGVNLYNTEKVDVAELNSALAQAFRKVPEYLPVTGSAVQYIQFNTDSEFFSNENIRKAVSYAIDREPLIKALSNGSKAAYGLVPPTIMNSDNENFRKQVGDGHQYNPAEAKRLFKKGMKELGVSEPPSDLTLLSYEDHRKEAAVVIKEQLKTNLGLDIKIDPQPFEQKLDRESNGEFEMTFAGWMADYNDPMSYLDMFLSDNPFNRGDWSNKDYDELIEKAKKNSDYKKRAKQLVEAEKILHDEVPIAPLYYAGKVFLQKKYVKDLVRHPVGAEISLKWAYLDGKEDQ</sequence>
<protein>
    <submittedName>
        <fullName evidence="8">Oligopeptide transport system substrate-binding protein</fullName>
    </submittedName>
</protein>
<dbReference type="Gene3D" id="3.90.76.10">
    <property type="entry name" value="Dipeptide-binding Protein, Domain 1"/>
    <property type="match status" value="1"/>
</dbReference>
<evidence type="ECO:0000256" key="6">
    <source>
        <dbReference type="SAM" id="SignalP"/>
    </source>
</evidence>
<evidence type="ECO:0000256" key="3">
    <source>
        <dbReference type="ARBA" id="ARBA00022448"/>
    </source>
</evidence>